<organism evidence="2">
    <name type="scientific">Oryza sativa subsp. japonica</name>
    <name type="common">Rice</name>
    <dbReference type="NCBI Taxonomy" id="39947"/>
    <lineage>
        <taxon>Eukaryota</taxon>
        <taxon>Viridiplantae</taxon>
        <taxon>Streptophyta</taxon>
        <taxon>Embryophyta</taxon>
        <taxon>Tracheophyta</taxon>
        <taxon>Spermatophyta</taxon>
        <taxon>Magnoliopsida</taxon>
        <taxon>Liliopsida</taxon>
        <taxon>Poales</taxon>
        <taxon>Poaceae</taxon>
        <taxon>BOP clade</taxon>
        <taxon>Oryzoideae</taxon>
        <taxon>Oryzeae</taxon>
        <taxon>Oryzinae</taxon>
        <taxon>Oryza</taxon>
        <taxon>Oryza sativa</taxon>
    </lineage>
</organism>
<sequence length="266" mass="27462">MLLSAMLLELEDRIIKQPIHLEGVICNITGEQTRYAWAWAYGTFRASPDDLALCAAAGEEGGGSGDTRPLPSFPLQIRGRGQRVRPRTAASEGGGGGSGGGGGRRAGGSGAQWRRRRAPPLLPPRANTVEGRLGGGGSGGARPLPLPFFLLQIRGRGRWIRPRVAASEGGGGGREARREGEDRRSGGIHDSFAPATGASGGSVAGDREGDGGGPRLGGGGLGSGPRSLVTAPVAQQEEGKGTGRVRAPGRPRQRSSYMEYCPPAKK</sequence>
<proteinExistence type="predicted"/>
<dbReference type="AlphaFoldDB" id="Q5QMW6"/>
<feature type="compositionally biased region" description="Basic and acidic residues" evidence="1">
    <location>
        <begin position="174"/>
        <end position="187"/>
    </location>
</feature>
<reference evidence="2" key="1">
    <citation type="journal article" date="2002" name="Nature">
        <title>The genome sequence and structure of rice chromosome 1.</title>
        <authorList>
            <person name="Sasaki T."/>
            <person name="Matsumoto T."/>
            <person name="Yamamoto K."/>
            <person name="Sakata K."/>
            <person name="Baba T."/>
            <person name="Katayose Y."/>
            <person name="Wu J."/>
            <person name="Niimura Y."/>
            <person name="Cheng Z."/>
            <person name="Nagamura Y."/>
            <person name="Antonio B.A."/>
            <person name="Kanamori H."/>
            <person name="Hosokawa S."/>
            <person name="Masukawa M."/>
            <person name="Arikawa K."/>
            <person name="Chiden Y."/>
            <person name="Hayashi M."/>
            <person name="Okamoto M."/>
            <person name="Ando T."/>
            <person name="Aoki H."/>
            <person name="Arita K."/>
            <person name="Hamada M."/>
            <person name="Harada C."/>
            <person name="Hijishita S."/>
            <person name="Honda M."/>
            <person name="Ichikawa Y."/>
            <person name="Idonuma A."/>
            <person name="Iijima M."/>
            <person name="Ikeda M."/>
            <person name="Ikeno M."/>
            <person name="Itoh S."/>
            <person name="Itoh T."/>
            <person name="Itoh Y."/>
            <person name="Itoh Y."/>
            <person name="Iwabuchi A."/>
            <person name="Kamiya K."/>
            <person name="Karasawa W."/>
            <person name="Katagiri S."/>
            <person name="Kikuta A."/>
            <person name="Kobayashi N."/>
            <person name="Kono I."/>
            <person name="Machita K."/>
            <person name="Maehara T."/>
            <person name="Mizuno H."/>
            <person name="Mizubayashi T."/>
            <person name="Mukai Y."/>
            <person name="Nagasaki H."/>
            <person name="Nakashima M."/>
            <person name="Nakama Y."/>
            <person name="Nakamichi Y."/>
            <person name="Nakamura M."/>
            <person name="Namiki N."/>
            <person name="Negishi M."/>
            <person name="Ohta I."/>
            <person name="Ono N."/>
            <person name="Saji S."/>
            <person name="Sakai K."/>
            <person name="Shibata M."/>
            <person name="Shimokawa T."/>
            <person name="Shomura A."/>
            <person name="Song J."/>
            <person name="Takazaki Y."/>
            <person name="Terasawa K."/>
            <person name="Tsuji K."/>
            <person name="Waki K."/>
            <person name="Yamagata H."/>
            <person name="Yamane H."/>
            <person name="Yoshiki S."/>
            <person name="Yoshihara R."/>
            <person name="Yukawa K."/>
            <person name="Zhong H."/>
            <person name="Iwama H."/>
            <person name="Endo T."/>
            <person name="Ito H."/>
            <person name="Hahn J.H."/>
            <person name="Kim H.I."/>
            <person name="Eun M.Y."/>
            <person name="Yano M."/>
            <person name="Jiang J."/>
            <person name="Gojobori T."/>
        </authorList>
    </citation>
    <scope>NUCLEOTIDE SEQUENCE [LARGE SCALE GENOMIC DNA]</scope>
</reference>
<name>Q5QMW6_ORYSJ</name>
<feature type="region of interest" description="Disordered" evidence="1">
    <location>
        <begin position="59"/>
        <end position="144"/>
    </location>
</feature>
<feature type="compositionally biased region" description="Gly residues" evidence="1">
    <location>
        <begin position="92"/>
        <end position="110"/>
    </location>
</feature>
<evidence type="ECO:0000313" key="2">
    <source>
        <dbReference type="EMBL" id="BAD73235.1"/>
    </source>
</evidence>
<accession>Q5QMW6</accession>
<protein>
    <submittedName>
        <fullName evidence="2">Uncharacterized protein</fullName>
    </submittedName>
</protein>
<dbReference type="Proteomes" id="UP000817658">
    <property type="component" value="Chromosome 1"/>
</dbReference>
<evidence type="ECO:0000256" key="1">
    <source>
        <dbReference type="SAM" id="MobiDB-lite"/>
    </source>
</evidence>
<feature type="region of interest" description="Disordered" evidence="1">
    <location>
        <begin position="162"/>
        <end position="266"/>
    </location>
</feature>
<dbReference type="EMBL" id="AP003202">
    <property type="protein sequence ID" value="BAD73235.1"/>
    <property type="molecule type" value="Genomic_DNA"/>
</dbReference>
<feature type="compositionally biased region" description="Gly residues" evidence="1">
    <location>
        <begin position="211"/>
        <end position="223"/>
    </location>
</feature>
<gene>
    <name evidence="2" type="primary">B1075D06.6</name>
</gene>